<dbReference type="PANTHER" id="PTHR43133:SF8">
    <property type="entry name" value="RNA POLYMERASE SIGMA FACTOR HI_1459-RELATED"/>
    <property type="match status" value="1"/>
</dbReference>
<dbReference type="InterPro" id="IPR013249">
    <property type="entry name" value="RNA_pol_sigma70_r4_t2"/>
</dbReference>
<dbReference type="GO" id="GO:0006352">
    <property type="term" value="P:DNA-templated transcription initiation"/>
    <property type="evidence" value="ECO:0007669"/>
    <property type="project" value="InterPro"/>
</dbReference>
<evidence type="ECO:0000256" key="5">
    <source>
        <dbReference type="SAM" id="MobiDB-lite"/>
    </source>
</evidence>
<feature type="domain" description="RNA polymerase sigma factor 70 region 4 type 2" evidence="6">
    <location>
        <begin position="171"/>
        <end position="219"/>
    </location>
</feature>
<dbReference type="PANTHER" id="PTHR43133">
    <property type="entry name" value="RNA POLYMERASE ECF-TYPE SIGMA FACTO"/>
    <property type="match status" value="1"/>
</dbReference>
<evidence type="ECO:0000256" key="3">
    <source>
        <dbReference type="ARBA" id="ARBA00023125"/>
    </source>
</evidence>
<feature type="region of interest" description="Disordered" evidence="5">
    <location>
        <begin position="230"/>
        <end position="263"/>
    </location>
</feature>
<evidence type="ECO:0000256" key="4">
    <source>
        <dbReference type="ARBA" id="ARBA00023163"/>
    </source>
</evidence>
<keyword evidence="3" id="KW-0238">DNA-binding</keyword>
<evidence type="ECO:0000313" key="8">
    <source>
        <dbReference type="Proteomes" id="UP000238348"/>
    </source>
</evidence>
<gene>
    <name evidence="7" type="ORF">SOCE26_099260</name>
</gene>
<dbReference type="InterPro" id="IPR013324">
    <property type="entry name" value="RNA_pol_sigma_r3/r4-like"/>
</dbReference>
<name>A0A2L0FA70_SORCE</name>
<evidence type="ECO:0000259" key="6">
    <source>
        <dbReference type="Pfam" id="PF08281"/>
    </source>
</evidence>
<dbReference type="Gene3D" id="1.10.1740.10">
    <property type="match status" value="1"/>
</dbReference>
<keyword evidence="4" id="KW-0804">Transcription</keyword>
<feature type="region of interest" description="Disordered" evidence="5">
    <location>
        <begin position="73"/>
        <end position="92"/>
    </location>
</feature>
<dbReference type="AlphaFoldDB" id="A0A2L0FA70"/>
<evidence type="ECO:0000256" key="2">
    <source>
        <dbReference type="ARBA" id="ARBA00023082"/>
    </source>
</evidence>
<dbReference type="GO" id="GO:0016987">
    <property type="term" value="F:sigma factor activity"/>
    <property type="evidence" value="ECO:0007669"/>
    <property type="project" value="UniProtKB-KW"/>
</dbReference>
<dbReference type="Gene3D" id="1.10.10.10">
    <property type="entry name" value="Winged helix-like DNA-binding domain superfamily/Winged helix DNA-binding domain"/>
    <property type="match status" value="1"/>
</dbReference>
<dbReference type="EMBL" id="CP012673">
    <property type="protein sequence ID" value="AUX48392.1"/>
    <property type="molecule type" value="Genomic_DNA"/>
</dbReference>
<dbReference type="SUPFAM" id="SSF88659">
    <property type="entry name" value="Sigma3 and sigma4 domains of RNA polymerase sigma factors"/>
    <property type="match status" value="1"/>
</dbReference>
<protein>
    <submittedName>
        <fullName evidence="7">ECF family RNA polymerase sigma factor</fullName>
    </submittedName>
</protein>
<organism evidence="7 8">
    <name type="scientific">Sorangium cellulosum</name>
    <name type="common">Polyangium cellulosum</name>
    <dbReference type="NCBI Taxonomy" id="56"/>
    <lineage>
        <taxon>Bacteria</taxon>
        <taxon>Pseudomonadati</taxon>
        <taxon>Myxococcota</taxon>
        <taxon>Polyangia</taxon>
        <taxon>Polyangiales</taxon>
        <taxon>Polyangiaceae</taxon>
        <taxon>Sorangium</taxon>
    </lineage>
</organism>
<evidence type="ECO:0000256" key="1">
    <source>
        <dbReference type="ARBA" id="ARBA00023015"/>
    </source>
</evidence>
<dbReference type="InterPro" id="IPR036388">
    <property type="entry name" value="WH-like_DNA-bd_sf"/>
</dbReference>
<keyword evidence="1" id="KW-0805">Transcription regulation</keyword>
<dbReference type="Proteomes" id="UP000238348">
    <property type="component" value="Chromosome"/>
</dbReference>
<dbReference type="GO" id="GO:0003677">
    <property type="term" value="F:DNA binding"/>
    <property type="evidence" value="ECO:0007669"/>
    <property type="project" value="UniProtKB-KW"/>
</dbReference>
<proteinExistence type="predicted"/>
<keyword evidence="2" id="KW-0731">Sigma factor</keyword>
<dbReference type="InterPro" id="IPR039425">
    <property type="entry name" value="RNA_pol_sigma-70-like"/>
</dbReference>
<feature type="compositionally biased region" description="Basic residues" evidence="5">
    <location>
        <begin position="251"/>
        <end position="263"/>
    </location>
</feature>
<dbReference type="Pfam" id="PF08281">
    <property type="entry name" value="Sigma70_r4_2"/>
    <property type="match status" value="1"/>
</dbReference>
<feature type="compositionally biased region" description="Acidic residues" evidence="5">
    <location>
        <begin position="78"/>
        <end position="92"/>
    </location>
</feature>
<reference evidence="7 8" key="1">
    <citation type="submission" date="2015-09" db="EMBL/GenBank/DDBJ databases">
        <title>Sorangium comparison.</title>
        <authorList>
            <person name="Zaburannyi N."/>
            <person name="Bunk B."/>
            <person name="Overmann J."/>
            <person name="Mueller R."/>
        </authorList>
    </citation>
    <scope>NUCLEOTIDE SEQUENCE [LARGE SCALE GENOMIC DNA]</scope>
    <source>
        <strain evidence="7 8">So ce26</strain>
    </source>
</reference>
<accession>A0A2L0FA70</accession>
<sequence>MGSQSDHAPSDTRQSFILVHEASLSFLRRLVRSSGVGPNDLEDALQEILIAVYKRLSTFDVSRLLGASASPAAREEGLELDEPDEEEPVASEEVSLEEALRRIGALRSRRARGPLHGWVFGIAWRQVSRYRDRAYRRREVPAGLHGNVVFAAVDQRPGVEHHIAAAERAEVVDRLLASLVPQRRVVLVMHDMLGIPVVDIARELGINENTAQNRIRLARDDFRAAVKRLSEEQRRALRPGETPFAGEAKTPRRPAPKRRPSGK</sequence>
<evidence type="ECO:0000313" key="7">
    <source>
        <dbReference type="EMBL" id="AUX48392.1"/>
    </source>
</evidence>